<dbReference type="InterPro" id="IPR000073">
    <property type="entry name" value="AB_hydrolase_1"/>
</dbReference>
<dbReference type="Pfam" id="PF00561">
    <property type="entry name" value="Abhydrolase_1"/>
    <property type="match status" value="1"/>
</dbReference>
<reference evidence="2 3" key="1">
    <citation type="journal article" date="2010" name="Stand. Genomic Sci.">
        <title>Complete genome sequence of Ferrimonas balearica type strain (PAT).</title>
        <authorList>
            <person name="Nolan M."/>
            <person name="Sikorski J."/>
            <person name="Davenport K."/>
            <person name="Lucas S."/>
            <person name="Glavina Del Rio T."/>
            <person name="Tice H."/>
            <person name="Cheng J."/>
            <person name="Goodwin L."/>
            <person name="Pitluck S."/>
            <person name="Liolios K."/>
            <person name="Ivanova N."/>
            <person name="Mavromatis K."/>
            <person name="Ovchinnikova G."/>
            <person name="Pati A."/>
            <person name="Chen A."/>
            <person name="Palaniappan K."/>
            <person name="Land M."/>
            <person name="Hauser L."/>
            <person name="Chang Y."/>
            <person name="Jeffries C."/>
            <person name="Tapia R."/>
            <person name="Brettin T."/>
            <person name="Detter J."/>
            <person name="Han C."/>
            <person name="Yasawong M."/>
            <person name="Rohde M."/>
            <person name="Tindall B."/>
            <person name="Goker M."/>
            <person name="Woyke T."/>
            <person name="Bristow J."/>
            <person name="Eisen J."/>
            <person name="Markowitz V."/>
            <person name="Hugenholtz P."/>
            <person name="Kyrpides N."/>
            <person name="Klenk H."/>
            <person name="Lapidus A."/>
        </authorList>
    </citation>
    <scope>NUCLEOTIDE SEQUENCE [LARGE SCALE GENOMIC DNA]</scope>
    <source>
        <strain evidence="3">DSM 9799 / CCM 4581 / KCTC 23876 / PAT</strain>
    </source>
</reference>
<dbReference type="GeneID" id="67180469"/>
<keyword evidence="3" id="KW-1185">Reference proteome</keyword>
<dbReference type="InterPro" id="IPR050266">
    <property type="entry name" value="AB_hydrolase_sf"/>
</dbReference>
<protein>
    <submittedName>
        <fullName evidence="2">Alpha/beta hydrolase fold protein</fullName>
    </submittedName>
</protein>
<dbReference type="OrthoDB" id="334507at2"/>
<evidence type="ECO:0000313" key="3">
    <source>
        <dbReference type="Proteomes" id="UP000006683"/>
    </source>
</evidence>
<name>E1SLP6_FERBD</name>
<gene>
    <name evidence="2" type="ordered locus">Fbal_0231</name>
</gene>
<dbReference type="eggNOG" id="COG0596">
    <property type="taxonomic scope" value="Bacteria"/>
</dbReference>
<proteinExistence type="predicted"/>
<dbReference type="GO" id="GO:0016020">
    <property type="term" value="C:membrane"/>
    <property type="evidence" value="ECO:0007669"/>
    <property type="project" value="TreeGrafter"/>
</dbReference>
<dbReference type="GO" id="GO:0046464">
    <property type="term" value="P:acylglycerol catabolic process"/>
    <property type="evidence" value="ECO:0007669"/>
    <property type="project" value="TreeGrafter"/>
</dbReference>
<dbReference type="SUPFAM" id="SSF53474">
    <property type="entry name" value="alpha/beta-Hydrolases"/>
    <property type="match status" value="1"/>
</dbReference>
<dbReference type="Gene3D" id="3.40.50.1820">
    <property type="entry name" value="alpha/beta hydrolase"/>
    <property type="match status" value="1"/>
</dbReference>
<dbReference type="RefSeq" id="WP_013343751.1">
    <property type="nucleotide sequence ID" value="NC_014541.1"/>
</dbReference>
<dbReference type="InterPro" id="IPR029058">
    <property type="entry name" value="AB_hydrolase_fold"/>
</dbReference>
<evidence type="ECO:0000259" key="1">
    <source>
        <dbReference type="Pfam" id="PF00561"/>
    </source>
</evidence>
<dbReference type="PANTHER" id="PTHR43798">
    <property type="entry name" value="MONOACYLGLYCEROL LIPASE"/>
    <property type="match status" value="1"/>
</dbReference>
<feature type="domain" description="AB hydrolase-1" evidence="1">
    <location>
        <begin position="40"/>
        <end position="116"/>
    </location>
</feature>
<dbReference type="Proteomes" id="UP000006683">
    <property type="component" value="Chromosome"/>
</dbReference>
<dbReference type="AlphaFoldDB" id="E1SLP6"/>
<dbReference type="STRING" id="550540.Fbal_0231"/>
<accession>E1SLP6</accession>
<dbReference type="PANTHER" id="PTHR43798:SF33">
    <property type="entry name" value="HYDROLASE, PUTATIVE (AFU_ORTHOLOGUE AFUA_2G14860)-RELATED"/>
    <property type="match status" value="1"/>
</dbReference>
<dbReference type="HOGENOM" id="CLU_020336_3_0_6"/>
<organism evidence="2 3">
    <name type="scientific">Ferrimonas balearica (strain DSM 9799 / CCM 4581 / KCTC 23876 / PAT)</name>
    <dbReference type="NCBI Taxonomy" id="550540"/>
    <lineage>
        <taxon>Bacteria</taxon>
        <taxon>Pseudomonadati</taxon>
        <taxon>Pseudomonadota</taxon>
        <taxon>Gammaproteobacteria</taxon>
        <taxon>Alteromonadales</taxon>
        <taxon>Ferrimonadaceae</taxon>
        <taxon>Ferrimonas</taxon>
    </lineage>
</organism>
<dbReference type="GO" id="GO:0047372">
    <property type="term" value="F:monoacylglycerol lipase activity"/>
    <property type="evidence" value="ECO:0007669"/>
    <property type="project" value="TreeGrafter"/>
</dbReference>
<evidence type="ECO:0000313" key="2">
    <source>
        <dbReference type="EMBL" id="ADN74445.1"/>
    </source>
</evidence>
<keyword evidence="2" id="KW-0378">Hydrolase</keyword>
<dbReference type="EMBL" id="CP002209">
    <property type="protein sequence ID" value="ADN74445.1"/>
    <property type="molecule type" value="Genomic_DNA"/>
</dbReference>
<dbReference type="KEGG" id="fbl:Fbal_0231"/>
<sequence>MTGSAPTLPPTLDQWQAAGATFHWRGHALFYRYQPNPGKPVLLLVHGFPSASWDWWALWPTLSQHYQLLSADMLGFGLSDKPHPHRYCIADQARMLLDLMAELGLGAAHILAHDYGDTVTQELLAQQLEGSTGVHWHSVTLLNGGLFPEAHRPLPIQRLMAGPVGPLLARLLGERRFKASLRRIWGETPPTEAELDTLWQLLCLKRGQRVIPGLIQYMAERRQHRTRWVDALQRTEGPLTLIDGLADPISGQTLVDRFRQLCPHGRVVTLPGVGHYPQLEAPQAVLEAMALSD</sequence>